<dbReference type="EnsemblMetazoa" id="XM_028291864.2">
    <property type="protein sequence ID" value="XP_028147665.1"/>
    <property type="gene ID" value="LOC114341083"/>
</dbReference>
<sequence length="617" mass="71168">MDYCLDRVLSENVQTNAVVDSRMLPPLYEMDDYLECTQDPYNKYCNIEAQLDRSSLSEYLNEFIENSDRNPWTFDKRVLHRALCIPNHKNQNLLDIYRHSSIVINEKIKSYNISAQIDTAVCTKVHPEINTYDALYLVLVISYALFVTFGTIYGKKFRQEKGIKLIISKLSLIHTWKQRTKIPDNIDYQKLLSMQGIRLFSISLIVIIHLILGYNFSYILNPAEYEKIFSLSLIRAVSFLAIFVVLNFFLISSWLLCVQVYNIFEEHGKLSIVNIGILIVNRYFRLVSTVAVIMLTIPTSWMIQFTGPSNFAAIVESQQACKDNWLFSLMLISNFNYLFNICNPVTWYISADFQLYVANILVIYIYFKLRLNGLKYYLSLLLGAVLLHALYLYNYGADNIYTPSLRNLEMRNFGKSSSIVVSYMSTSSIWPSSLIGIIMAHIYYGIRNTYIRKSKIIIYLWSMAFFGLPAIALYLSSIIPNGYAPIILGSIVRPLYTLGVAVGILGMSQNIGGALRKWLKAKYVVFLSNFTYCVYLTHFGIIIILNRYTYSPLYVNFFRMVQDGIIVLILSFVFGIFVTLVIEEPGIMLQKAYLPQISKWRKSSHEAKNTELKKLNK</sequence>
<feature type="transmembrane region" description="Helical" evidence="1">
    <location>
        <begin position="491"/>
        <end position="511"/>
    </location>
</feature>
<keyword evidence="4" id="KW-1185">Reference proteome</keyword>
<keyword evidence="1" id="KW-0472">Membrane</keyword>
<evidence type="ECO:0000259" key="2">
    <source>
        <dbReference type="Pfam" id="PF01757"/>
    </source>
</evidence>
<proteinExistence type="predicted"/>
<feature type="transmembrane region" description="Helical" evidence="1">
    <location>
        <begin position="283"/>
        <end position="303"/>
    </location>
</feature>
<feature type="transmembrane region" description="Helical" evidence="1">
    <location>
        <begin position="374"/>
        <end position="393"/>
    </location>
</feature>
<feature type="transmembrane region" description="Helical" evidence="1">
    <location>
        <begin position="523"/>
        <end position="545"/>
    </location>
</feature>
<feature type="domain" description="Acyltransferase 3" evidence="2">
    <location>
        <begin position="193"/>
        <end position="582"/>
    </location>
</feature>
<evidence type="ECO:0000313" key="3">
    <source>
        <dbReference type="EnsemblMetazoa" id="XP_028147665.1"/>
    </source>
</evidence>
<feature type="transmembrane region" description="Helical" evidence="1">
    <location>
        <begin position="134"/>
        <end position="154"/>
    </location>
</feature>
<protein>
    <submittedName>
        <fullName evidence="5">O-acyltransferase like protein-like isoform X1</fullName>
    </submittedName>
</protein>
<dbReference type="RefSeq" id="XP_028147665.1">
    <property type="nucleotide sequence ID" value="XM_028291864.1"/>
</dbReference>
<feature type="transmembrane region" description="Helical" evidence="1">
    <location>
        <begin position="239"/>
        <end position="262"/>
    </location>
</feature>
<dbReference type="InParanoid" id="A0A6P7GUX8"/>
<gene>
    <name evidence="5" type="primary">LOC114341083</name>
</gene>
<name>A0A6P7GUX8_DIAVI</name>
<dbReference type="KEGG" id="dvv:114341083"/>
<reference evidence="3" key="2">
    <citation type="submission" date="2025-05" db="UniProtKB">
        <authorList>
            <consortium name="EnsemblMetazoa"/>
        </authorList>
    </citation>
    <scope>IDENTIFICATION</scope>
</reference>
<dbReference type="InterPro" id="IPR052728">
    <property type="entry name" value="O2_lipid_transport_reg"/>
</dbReference>
<dbReference type="Pfam" id="PF01757">
    <property type="entry name" value="Acyl_transf_3"/>
    <property type="match status" value="1"/>
</dbReference>
<dbReference type="OrthoDB" id="10265389at2759"/>
<feature type="transmembrane region" description="Helical" evidence="1">
    <location>
        <begin position="565"/>
        <end position="582"/>
    </location>
</feature>
<feature type="transmembrane region" description="Helical" evidence="1">
    <location>
        <begin position="345"/>
        <end position="367"/>
    </location>
</feature>
<organism evidence="5">
    <name type="scientific">Diabrotica virgifera virgifera</name>
    <name type="common">western corn rootworm</name>
    <dbReference type="NCBI Taxonomy" id="50390"/>
    <lineage>
        <taxon>Eukaryota</taxon>
        <taxon>Metazoa</taxon>
        <taxon>Ecdysozoa</taxon>
        <taxon>Arthropoda</taxon>
        <taxon>Hexapoda</taxon>
        <taxon>Insecta</taxon>
        <taxon>Pterygota</taxon>
        <taxon>Neoptera</taxon>
        <taxon>Endopterygota</taxon>
        <taxon>Coleoptera</taxon>
        <taxon>Polyphaga</taxon>
        <taxon>Cucujiformia</taxon>
        <taxon>Chrysomeloidea</taxon>
        <taxon>Chrysomelidae</taxon>
        <taxon>Galerucinae</taxon>
        <taxon>Diabroticina</taxon>
        <taxon>Diabroticites</taxon>
        <taxon>Diabrotica</taxon>
    </lineage>
</organism>
<accession>A0A6P7GUX8</accession>
<dbReference type="GeneID" id="114341083"/>
<dbReference type="AlphaFoldDB" id="A0A6P7GUX8"/>
<feature type="transmembrane region" description="Helical" evidence="1">
    <location>
        <begin position="456"/>
        <end position="479"/>
    </location>
</feature>
<dbReference type="InterPro" id="IPR002656">
    <property type="entry name" value="Acyl_transf_3_dom"/>
</dbReference>
<feature type="transmembrane region" description="Helical" evidence="1">
    <location>
        <begin position="420"/>
        <end position="444"/>
    </location>
</feature>
<feature type="transmembrane region" description="Helical" evidence="1">
    <location>
        <begin position="199"/>
        <end position="219"/>
    </location>
</feature>
<keyword evidence="1" id="KW-1133">Transmembrane helix</keyword>
<evidence type="ECO:0000313" key="4">
    <source>
        <dbReference type="Proteomes" id="UP001652700"/>
    </source>
</evidence>
<dbReference type="PANTHER" id="PTHR11161">
    <property type="entry name" value="O-ACYLTRANSFERASE"/>
    <property type="match status" value="1"/>
</dbReference>
<keyword evidence="1" id="KW-0812">Transmembrane</keyword>
<dbReference type="GO" id="GO:0016747">
    <property type="term" value="F:acyltransferase activity, transferring groups other than amino-acyl groups"/>
    <property type="evidence" value="ECO:0007669"/>
    <property type="project" value="InterPro"/>
</dbReference>
<reference evidence="5" key="1">
    <citation type="submission" date="2025-04" db="UniProtKB">
        <authorList>
            <consortium name="RefSeq"/>
        </authorList>
    </citation>
    <scope>IDENTIFICATION</scope>
    <source>
        <tissue evidence="5">Whole insect</tissue>
    </source>
</reference>
<evidence type="ECO:0000256" key="1">
    <source>
        <dbReference type="SAM" id="Phobius"/>
    </source>
</evidence>
<dbReference type="Proteomes" id="UP001652700">
    <property type="component" value="Unplaced"/>
</dbReference>
<evidence type="ECO:0000313" key="5">
    <source>
        <dbReference type="RefSeq" id="XP_028147665.1"/>
    </source>
</evidence>
<dbReference type="PANTHER" id="PTHR11161:SF72">
    <property type="entry name" value="FI21449P1"/>
    <property type="match status" value="1"/>
</dbReference>